<dbReference type="InterPro" id="IPR001680">
    <property type="entry name" value="WD40_rpt"/>
</dbReference>
<feature type="compositionally biased region" description="Basic and acidic residues" evidence="12">
    <location>
        <begin position="25"/>
        <end position="37"/>
    </location>
</feature>
<keyword evidence="6" id="KW-0508">mRNA splicing</keyword>
<feature type="repeat" description="WD" evidence="11">
    <location>
        <begin position="562"/>
        <end position="595"/>
    </location>
</feature>
<sequence>MLSLQAYASGSGSSSSSGDDSDQEDTTKTTREPTEEELAHLKPLADSAHSVAKSLQVCAAPLVVPTGQVETSRVVAPTVNELSYNPRYEEMFAPVAGPANPFLTQQMRAPKNMLTGFVEAAHISDFQFENQRKTFHSYGYALDPSVEGGAVGGGSGSVGEEGGPSYVGHLQAAYDTDGKTVFESSKANRAGDKRKKLKNDKPEDVEGFLGPWGKYEDEELVSRPNETERAEIEEMMAKKQRRNRVTEDKPIEEKSVLHIKDSVDYQGRSFLHPPHDVGVNLRKSGAPDRCFLPKAHIHTWTGHTKGISAIRWFPKSAHLLLSCSMDARIKIWEVYNERRCVRTYSGHRQAVRDVSFNNRGDKFVSAGYDRYLKLWDTETGDVVSRFSSRKIPFCVKFHPDYNKQHLFVAGTSDKKIICWDTRSGDIVQEYDRHLGAVNTITFVDENRRFVTTSDDKSLRVWEWDIPVDMKYIADPTMHSMPAVTLSPNGKWLACQSLDNKVVIFSAINRFKMNRKKTFTGHMVSGYACNLDFSPDMSYLVSGDGDGKVYIWDWKTTKLYKKWQAHDNVCISTLWHPHEASKLVTAGWDGTIKYWD</sequence>
<keyword evidence="7" id="KW-0539">Nucleus</keyword>
<feature type="repeat" description="WD" evidence="11">
    <location>
        <begin position="430"/>
        <end position="462"/>
    </location>
</feature>
<name>A0ABD1D4H5_CULPP</name>
<evidence type="ECO:0000256" key="7">
    <source>
        <dbReference type="ARBA" id="ARBA00023242"/>
    </source>
</evidence>
<dbReference type="Gene3D" id="2.130.10.10">
    <property type="entry name" value="YVTN repeat-like/Quinoprotein amine dehydrogenase"/>
    <property type="match status" value="1"/>
</dbReference>
<evidence type="ECO:0000313" key="14">
    <source>
        <dbReference type="Proteomes" id="UP001562425"/>
    </source>
</evidence>
<keyword evidence="4" id="KW-0747">Spliceosome</keyword>
<evidence type="ECO:0000256" key="10">
    <source>
        <dbReference type="ARBA" id="ARBA00076678"/>
    </source>
</evidence>
<evidence type="ECO:0000256" key="5">
    <source>
        <dbReference type="ARBA" id="ARBA00022737"/>
    </source>
</evidence>
<keyword evidence="2 11" id="KW-0853">WD repeat</keyword>
<evidence type="ECO:0000256" key="12">
    <source>
        <dbReference type="SAM" id="MobiDB-lite"/>
    </source>
</evidence>
<dbReference type="SMART" id="SM00320">
    <property type="entry name" value="WD40"/>
    <property type="match status" value="7"/>
</dbReference>
<protein>
    <recommendedName>
        <fullName evidence="8">Pre-mRNA-processing factor 17</fullName>
    </recommendedName>
    <alternativeName>
        <fullName evidence="10">Cell division cycle 40 homolog</fullName>
    </alternativeName>
    <alternativeName>
        <fullName evidence="9">PRP17 homolog</fullName>
    </alternativeName>
</protein>
<dbReference type="GO" id="GO:0000398">
    <property type="term" value="P:mRNA splicing, via spliceosome"/>
    <property type="evidence" value="ECO:0007669"/>
    <property type="project" value="UniProtKB-ARBA"/>
</dbReference>
<evidence type="ECO:0000256" key="8">
    <source>
        <dbReference type="ARBA" id="ARBA00068146"/>
    </source>
</evidence>
<accession>A0ABD1D4H5</accession>
<comment type="subcellular location">
    <subcellularLocation>
        <location evidence="1">Nucleus</location>
    </subcellularLocation>
</comment>
<dbReference type="Pfam" id="PF00400">
    <property type="entry name" value="WD40"/>
    <property type="match status" value="6"/>
</dbReference>
<dbReference type="InterPro" id="IPR032847">
    <property type="entry name" value="PRPF17"/>
</dbReference>
<feature type="repeat" description="WD" evidence="11">
    <location>
        <begin position="300"/>
        <end position="334"/>
    </location>
</feature>
<dbReference type="CDD" id="cd00200">
    <property type="entry name" value="WD40"/>
    <property type="match status" value="1"/>
</dbReference>
<organism evidence="13 14">
    <name type="scientific">Culex pipiens pipiens</name>
    <name type="common">Northern house mosquito</name>
    <dbReference type="NCBI Taxonomy" id="38569"/>
    <lineage>
        <taxon>Eukaryota</taxon>
        <taxon>Metazoa</taxon>
        <taxon>Ecdysozoa</taxon>
        <taxon>Arthropoda</taxon>
        <taxon>Hexapoda</taxon>
        <taxon>Insecta</taxon>
        <taxon>Pterygota</taxon>
        <taxon>Neoptera</taxon>
        <taxon>Endopterygota</taxon>
        <taxon>Diptera</taxon>
        <taxon>Nematocera</taxon>
        <taxon>Culicoidea</taxon>
        <taxon>Culicidae</taxon>
        <taxon>Culicinae</taxon>
        <taxon>Culicini</taxon>
        <taxon>Culex</taxon>
        <taxon>Culex</taxon>
    </lineage>
</organism>
<reference evidence="13 14" key="1">
    <citation type="submission" date="2024-05" db="EMBL/GenBank/DDBJ databases">
        <title>Culex pipiens pipiens assembly and annotation.</title>
        <authorList>
            <person name="Alout H."/>
            <person name="Durand T."/>
        </authorList>
    </citation>
    <scope>NUCLEOTIDE SEQUENCE [LARGE SCALE GENOMIC DNA]</scope>
    <source>
        <strain evidence="13">HA-2024</strain>
        <tissue evidence="13">Whole body</tissue>
    </source>
</reference>
<dbReference type="Proteomes" id="UP001562425">
    <property type="component" value="Unassembled WGS sequence"/>
</dbReference>
<dbReference type="InterPro" id="IPR019775">
    <property type="entry name" value="WD40_repeat_CS"/>
</dbReference>
<comment type="caution">
    <text evidence="13">The sequence shown here is derived from an EMBL/GenBank/DDBJ whole genome shotgun (WGS) entry which is preliminary data.</text>
</comment>
<dbReference type="PROSITE" id="PS50082">
    <property type="entry name" value="WD_REPEATS_2"/>
    <property type="match status" value="5"/>
</dbReference>
<dbReference type="PROSITE" id="PS50294">
    <property type="entry name" value="WD_REPEATS_REGION"/>
    <property type="match status" value="4"/>
</dbReference>
<proteinExistence type="predicted"/>
<dbReference type="PRINTS" id="PR00320">
    <property type="entry name" value="GPROTEINBRPT"/>
</dbReference>
<dbReference type="FunFam" id="2.130.10.10:FF:000034">
    <property type="entry name" value="Pre-mRNA-processing factor 17, putative"/>
    <property type="match status" value="1"/>
</dbReference>
<evidence type="ECO:0000256" key="2">
    <source>
        <dbReference type="ARBA" id="ARBA00022574"/>
    </source>
</evidence>
<dbReference type="InterPro" id="IPR036322">
    <property type="entry name" value="WD40_repeat_dom_sf"/>
</dbReference>
<dbReference type="EMBL" id="JBEHCU010007639">
    <property type="protein sequence ID" value="KAL1394354.1"/>
    <property type="molecule type" value="Genomic_DNA"/>
</dbReference>
<dbReference type="InterPro" id="IPR020472">
    <property type="entry name" value="WD40_PAC1"/>
</dbReference>
<gene>
    <name evidence="13" type="ORF">pipiens_012015</name>
</gene>
<evidence type="ECO:0000256" key="9">
    <source>
        <dbReference type="ARBA" id="ARBA00075265"/>
    </source>
</evidence>
<feature type="compositionally biased region" description="Low complexity" evidence="12">
    <location>
        <begin position="9"/>
        <end position="18"/>
    </location>
</feature>
<feature type="repeat" description="WD" evidence="11">
    <location>
        <begin position="344"/>
        <end position="385"/>
    </location>
</feature>
<keyword evidence="14" id="KW-1185">Reference proteome</keyword>
<feature type="region of interest" description="Disordered" evidence="12">
    <location>
        <begin position="1"/>
        <end position="37"/>
    </location>
</feature>
<keyword evidence="3" id="KW-0507">mRNA processing</keyword>
<dbReference type="InterPro" id="IPR015943">
    <property type="entry name" value="WD40/YVTN_repeat-like_dom_sf"/>
</dbReference>
<feature type="repeat" description="WD" evidence="11">
    <location>
        <begin position="530"/>
        <end position="561"/>
    </location>
</feature>
<evidence type="ECO:0000313" key="13">
    <source>
        <dbReference type="EMBL" id="KAL1394354.1"/>
    </source>
</evidence>
<dbReference type="PANTHER" id="PTHR43979:SF1">
    <property type="entry name" value="PRE-MRNA-PROCESSING FACTOR 17"/>
    <property type="match status" value="1"/>
</dbReference>
<evidence type="ECO:0000256" key="11">
    <source>
        <dbReference type="PROSITE-ProRule" id="PRU00221"/>
    </source>
</evidence>
<dbReference type="PANTHER" id="PTHR43979">
    <property type="entry name" value="PRE-MRNA-PROCESSING FACTOR 17"/>
    <property type="match status" value="1"/>
</dbReference>
<keyword evidence="5" id="KW-0677">Repeat</keyword>
<dbReference type="PROSITE" id="PS00678">
    <property type="entry name" value="WD_REPEATS_1"/>
    <property type="match status" value="1"/>
</dbReference>
<evidence type="ECO:0000256" key="4">
    <source>
        <dbReference type="ARBA" id="ARBA00022728"/>
    </source>
</evidence>
<evidence type="ECO:0000256" key="3">
    <source>
        <dbReference type="ARBA" id="ARBA00022664"/>
    </source>
</evidence>
<dbReference type="AlphaFoldDB" id="A0ABD1D4H5"/>
<dbReference type="SUPFAM" id="SSF50978">
    <property type="entry name" value="WD40 repeat-like"/>
    <property type="match status" value="1"/>
</dbReference>
<evidence type="ECO:0000256" key="1">
    <source>
        <dbReference type="ARBA" id="ARBA00004123"/>
    </source>
</evidence>
<dbReference type="GO" id="GO:0005681">
    <property type="term" value="C:spliceosomal complex"/>
    <property type="evidence" value="ECO:0007669"/>
    <property type="project" value="UniProtKB-KW"/>
</dbReference>
<evidence type="ECO:0000256" key="6">
    <source>
        <dbReference type="ARBA" id="ARBA00023187"/>
    </source>
</evidence>